<dbReference type="InterPro" id="IPR000801">
    <property type="entry name" value="Esterase-like"/>
</dbReference>
<dbReference type="SUPFAM" id="SSF53474">
    <property type="entry name" value="alpha/beta-Hydrolases"/>
    <property type="match status" value="1"/>
</dbReference>
<organism evidence="1 2">
    <name type="scientific">Dyadobacter jiangsuensis</name>
    <dbReference type="NCBI Taxonomy" id="1591085"/>
    <lineage>
        <taxon>Bacteria</taxon>
        <taxon>Pseudomonadati</taxon>
        <taxon>Bacteroidota</taxon>
        <taxon>Cytophagia</taxon>
        <taxon>Cytophagales</taxon>
        <taxon>Spirosomataceae</taxon>
        <taxon>Dyadobacter</taxon>
    </lineage>
</organism>
<evidence type="ECO:0000313" key="2">
    <source>
        <dbReference type="Proteomes" id="UP000241964"/>
    </source>
</evidence>
<proteinExistence type="predicted"/>
<evidence type="ECO:0000313" key="1">
    <source>
        <dbReference type="EMBL" id="PSL30475.1"/>
    </source>
</evidence>
<dbReference type="InterPro" id="IPR050583">
    <property type="entry name" value="Mycobacterial_A85_antigen"/>
</dbReference>
<dbReference type="PANTHER" id="PTHR48098">
    <property type="entry name" value="ENTEROCHELIN ESTERASE-RELATED"/>
    <property type="match status" value="1"/>
</dbReference>
<dbReference type="RefSeq" id="WP_229210910.1">
    <property type="nucleotide sequence ID" value="NZ_PYAS01000004.1"/>
</dbReference>
<dbReference type="Gene3D" id="3.40.50.1820">
    <property type="entry name" value="alpha/beta hydrolase"/>
    <property type="match status" value="1"/>
</dbReference>
<accession>A0A2P8G9D1</accession>
<dbReference type="InterPro" id="IPR029058">
    <property type="entry name" value="AB_hydrolase_fold"/>
</dbReference>
<gene>
    <name evidence="1" type="ORF">CLV60_104417</name>
</gene>
<dbReference type="Proteomes" id="UP000241964">
    <property type="component" value="Unassembled WGS sequence"/>
</dbReference>
<protein>
    <submittedName>
        <fullName evidence="1">Enterochelin esterase-like enzyme</fullName>
    </submittedName>
</protein>
<comment type="caution">
    <text evidence="1">The sequence shown here is derived from an EMBL/GenBank/DDBJ whole genome shotgun (WGS) entry which is preliminary data.</text>
</comment>
<name>A0A2P8G9D1_9BACT</name>
<dbReference type="AlphaFoldDB" id="A0A2P8G9D1"/>
<dbReference type="EMBL" id="PYAS01000004">
    <property type="protein sequence ID" value="PSL30475.1"/>
    <property type="molecule type" value="Genomic_DNA"/>
</dbReference>
<keyword evidence="2" id="KW-1185">Reference proteome</keyword>
<dbReference type="Pfam" id="PF00756">
    <property type="entry name" value="Esterase"/>
    <property type="match status" value="1"/>
</dbReference>
<reference evidence="1 2" key="1">
    <citation type="submission" date="2018-03" db="EMBL/GenBank/DDBJ databases">
        <title>Genomic Encyclopedia of Archaeal and Bacterial Type Strains, Phase II (KMG-II): from individual species to whole genera.</title>
        <authorList>
            <person name="Goeker M."/>
        </authorList>
    </citation>
    <scope>NUCLEOTIDE SEQUENCE [LARGE SCALE GENOMIC DNA]</scope>
    <source>
        <strain evidence="1 2">DSM 29057</strain>
    </source>
</reference>
<sequence length="272" mass="30187">MNSTVPSFEIVPVKTVLHSAFLDRNVTVTVLLPPGFSVSKTYPLVLFNDGQDFEALQIAETAARLQSTGEIVPCVITGIHASDARIHEYGTAHQPDYAGRGGRAGLTTSFVLEELVPYLAHHHHTVTNGITYAGFSLGGLMALDAVWNHPDVFANAGIFSGSLWWREKALNEGYDESDRIMHRQIRDTKQIAPLSFWFQCGTWDEYDDRDGDGVIDSIQDTLECIAELERKGYTWGGDIKYVEMKEGMHNPETWAKALPDFLVWASGRAGKV</sequence>
<dbReference type="PANTHER" id="PTHR48098:SF6">
    <property type="entry name" value="FERRI-BACILLIBACTIN ESTERASE BESA"/>
    <property type="match status" value="1"/>
</dbReference>